<organism evidence="4 5">
    <name type="scientific">Luteipulveratus halotolerans</name>
    <dbReference type="NCBI Taxonomy" id="1631356"/>
    <lineage>
        <taxon>Bacteria</taxon>
        <taxon>Bacillati</taxon>
        <taxon>Actinomycetota</taxon>
        <taxon>Actinomycetes</taxon>
        <taxon>Micrococcales</taxon>
        <taxon>Dermacoccaceae</taxon>
        <taxon>Luteipulveratus</taxon>
    </lineage>
</organism>
<comment type="caution">
    <text evidence="4">The sequence shown here is derived from an EMBL/GenBank/DDBJ whole genome shotgun (WGS) entry which is preliminary data.</text>
</comment>
<sequence>MTEYVVLITGDPDRWWTSMTEEQRKAGYAEYERFGAELTRRGHKITGGAELHGSSDVKLIPAGGGPATDGPFAETTEQVGGFYQVESDDLDDLLDCCQIIAALGDGIQVRRTVAQDERPGAPQGSQG</sequence>
<dbReference type="EMBL" id="LAIR01000002">
    <property type="protein sequence ID" value="KNX38316.1"/>
    <property type="molecule type" value="Genomic_DNA"/>
</dbReference>
<dbReference type="InterPro" id="IPR005545">
    <property type="entry name" value="YCII"/>
</dbReference>
<dbReference type="Gene3D" id="3.30.70.1060">
    <property type="entry name" value="Dimeric alpha+beta barrel"/>
    <property type="match status" value="1"/>
</dbReference>
<dbReference type="Proteomes" id="UP000037397">
    <property type="component" value="Unassembled WGS sequence"/>
</dbReference>
<evidence type="ECO:0000259" key="3">
    <source>
        <dbReference type="Pfam" id="PF03795"/>
    </source>
</evidence>
<protein>
    <submittedName>
        <fullName evidence="4">Transcription initiation protein</fullName>
    </submittedName>
</protein>
<dbReference type="OrthoDB" id="668782at2"/>
<comment type="similarity">
    <text evidence="1">Belongs to the YciI family.</text>
</comment>
<dbReference type="PATRIC" id="fig|1631356.3.peg.3190"/>
<dbReference type="AlphaFoldDB" id="A0A0L6CKJ4"/>
<dbReference type="RefSeq" id="WP_050670756.1">
    <property type="nucleotide sequence ID" value="NZ_LAIR01000002.1"/>
</dbReference>
<feature type="region of interest" description="Disordered" evidence="2">
    <location>
        <begin position="46"/>
        <end position="73"/>
    </location>
</feature>
<reference evidence="5" key="1">
    <citation type="submission" date="2015-03" db="EMBL/GenBank/DDBJ databases">
        <title>Luteipulveratus halotolerans sp. nov., a novel actinobacterium (Dermacoccaceae) from Sarawak, Malaysia.</title>
        <authorList>
            <person name="Juboi H."/>
            <person name="Basik A."/>
            <person name="Shamsul S.S."/>
            <person name="Arnold P."/>
            <person name="Schmitt E.K."/>
            <person name="Sanglier J.-J."/>
            <person name="Yeo T."/>
        </authorList>
    </citation>
    <scope>NUCLEOTIDE SEQUENCE [LARGE SCALE GENOMIC DNA]</scope>
    <source>
        <strain evidence="5">C296001</strain>
    </source>
</reference>
<name>A0A0L6CKJ4_9MICO</name>
<evidence type="ECO:0000256" key="2">
    <source>
        <dbReference type="SAM" id="MobiDB-lite"/>
    </source>
</evidence>
<dbReference type="STRING" id="1631356.VV01_16075"/>
<gene>
    <name evidence="4" type="ORF">VV01_16075</name>
</gene>
<accession>A0A0L6CKJ4</accession>
<proteinExistence type="inferred from homology"/>
<dbReference type="SUPFAM" id="SSF54909">
    <property type="entry name" value="Dimeric alpha+beta barrel"/>
    <property type="match status" value="1"/>
</dbReference>
<dbReference type="InterPro" id="IPR011008">
    <property type="entry name" value="Dimeric_a/b-barrel"/>
</dbReference>
<evidence type="ECO:0000313" key="5">
    <source>
        <dbReference type="Proteomes" id="UP000037397"/>
    </source>
</evidence>
<dbReference type="Pfam" id="PF03795">
    <property type="entry name" value="YCII"/>
    <property type="match status" value="1"/>
</dbReference>
<evidence type="ECO:0000256" key="1">
    <source>
        <dbReference type="ARBA" id="ARBA00007689"/>
    </source>
</evidence>
<keyword evidence="5" id="KW-1185">Reference proteome</keyword>
<feature type="domain" description="YCII-related" evidence="3">
    <location>
        <begin position="3"/>
        <end position="110"/>
    </location>
</feature>
<evidence type="ECO:0000313" key="4">
    <source>
        <dbReference type="EMBL" id="KNX38316.1"/>
    </source>
</evidence>